<evidence type="ECO:0000313" key="9">
    <source>
        <dbReference type="Proteomes" id="UP001642464"/>
    </source>
</evidence>
<evidence type="ECO:0000313" key="8">
    <source>
        <dbReference type="EMBL" id="CAK9107565.1"/>
    </source>
</evidence>
<gene>
    <name evidence="8" type="ORF">SCF082_LOCUS50072</name>
</gene>
<keyword evidence="4 5" id="KW-0413">Isomerase</keyword>
<protein>
    <recommendedName>
        <fullName evidence="2 5">peptidylprolyl isomerase</fullName>
        <ecNumber evidence="2 5">5.2.1.8</ecNumber>
    </recommendedName>
</protein>
<dbReference type="InterPro" id="IPR046357">
    <property type="entry name" value="PPIase_dom_sf"/>
</dbReference>
<dbReference type="PROSITE" id="PS50059">
    <property type="entry name" value="FKBP_PPIASE"/>
    <property type="match status" value="2"/>
</dbReference>
<comment type="catalytic activity">
    <reaction evidence="1 5">
        <text>[protein]-peptidylproline (omega=180) = [protein]-peptidylproline (omega=0)</text>
        <dbReference type="Rhea" id="RHEA:16237"/>
        <dbReference type="Rhea" id="RHEA-COMP:10747"/>
        <dbReference type="Rhea" id="RHEA-COMP:10748"/>
        <dbReference type="ChEBI" id="CHEBI:83833"/>
        <dbReference type="ChEBI" id="CHEBI:83834"/>
        <dbReference type="EC" id="5.2.1.8"/>
    </reaction>
</comment>
<feature type="domain" description="PPIase FKBP-type" evidence="7">
    <location>
        <begin position="238"/>
        <end position="324"/>
    </location>
</feature>
<evidence type="ECO:0000259" key="7">
    <source>
        <dbReference type="PROSITE" id="PS50059"/>
    </source>
</evidence>
<feature type="chain" id="PRO_5046496908" description="peptidylprolyl isomerase" evidence="6">
    <location>
        <begin position="23"/>
        <end position="325"/>
    </location>
</feature>
<dbReference type="GO" id="GO:0016853">
    <property type="term" value="F:isomerase activity"/>
    <property type="evidence" value="ECO:0007669"/>
    <property type="project" value="UniProtKB-KW"/>
</dbReference>
<dbReference type="Gene3D" id="3.10.50.40">
    <property type="match status" value="2"/>
</dbReference>
<evidence type="ECO:0000256" key="5">
    <source>
        <dbReference type="PROSITE-ProRule" id="PRU00277"/>
    </source>
</evidence>
<dbReference type="Pfam" id="PF00254">
    <property type="entry name" value="FKBP_C"/>
    <property type="match status" value="2"/>
</dbReference>
<dbReference type="PANTHER" id="PTHR43811">
    <property type="entry name" value="FKBP-TYPE PEPTIDYL-PROLYL CIS-TRANS ISOMERASE FKPA"/>
    <property type="match status" value="1"/>
</dbReference>
<feature type="domain" description="PPIase FKBP-type" evidence="7">
    <location>
        <begin position="115"/>
        <end position="198"/>
    </location>
</feature>
<organism evidence="8 9">
    <name type="scientific">Durusdinium trenchii</name>
    <dbReference type="NCBI Taxonomy" id="1381693"/>
    <lineage>
        <taxon>Eukaryota</taxon>
        <taxon>Sar</taxon>
        <taxon>Alveolata</taxon>
        <taxon>Dinophyceae</taxon>
        <taxon>Suessiales</taxon>
        <taxon>Symbiodiniaceae</taxon>
        <taxon>Durusdinium</taxon>
    </lineage>
</organism>
<proteinExistence type="predicted"/>
<evidence type="ECO:0000256" key="3">
    <source>
        <dbReference type="ARBA" id="ARBA00023110"/>
    </source>
</evidence>
<dbReference type="PANTHER" id="PTHR43811:SF19">
    <property type="entry name" value="39 KDA FK506-BINDING NUCLEAR PROTEIN"/>
    <property type="match status" value="1"/>
</dbReference>
<evidence type="ECO:0000256" key="2">
    <source>
        <dbReference type="ARBA" id="ARBA00013194"/>
    </source>
</evidence>
<evidence type="ECO:0000256" key="6">
    <source>
        <dbReference type="SAM" id="SignalP"/>
    </source>
</evidence>
<dbReference type="InterPro" id="IPR001179">
    <property type="entry name" value="PPIase_FKBP_dom"/>
</dbReference>
<name>A0ABP0S5I5_9DINO</name>
<reference evidence="8 9" key="1">
    <citation type="submission" date="2024-02" db="EMBL/GenBank/DDBJ databases">
        <authorList>
            <person name="Chen Y."/>
            <person name="Shah S."/>
            <person name="Dougan E. K."/>
            <person name="Thang M."/>
            <person name="Chan C."/>
        </authorList>
    </citation>
    <scope>NUCLEOTIDE SEQUENCE [LARGE SCALE GENOMIC DNA]</scope>
</reference>
<dbReference type="EMBL" id="CAXAMM010042929">
    <property type="protein sequence ID" value="CAK9107565.1"/>
    <property type="molecule type" value="Genomic_DNA"/>
</dbReference>
<dbReference type="EC" id="5.2.1.8" evidence="2 5"/>
<accession>A0ABP0S5I5</accession>
<dbReference type="Proteomes" id="UP001642464">
    <property type="component" value="Unassembled WGS sequence"/>
</dbReference>
<evidence type="ECO:0000256" key="4">
    <source>
        <dbReference type="ARBA" id="ARBA00023235"/>
    </source>
</evidence>
<sequence>MIRRRQFASLLLTLAVAVLCRSHLEFVTVPDGPRVRRRLLLNVASWAPAAPIYARGQGLDLSFLDPKAPPDVSAPPKDAELLPSGLATKMLLRPTCALSKSIPLTNPDCERPQAYDKVLIDYTGWTPNGKMIDSSRNEKRLVRVDSVMKGWTEGLQMMAPGESRRFWIPPDLAFGSNETATTKPTGPLVFDIELYSIQRQPKPPAELSAPPNDAETTSSGLAFRKIKPGTGKERPQLETNVTALYNGWASNGDLVLSTSFGAQDTFLVREVPIEGLKEALQLMVEGETRRFWIPGKLGFGATADESRGLPPGLLVFDVRLMSINS</sequence>
<dbReference type="SUPFAM" id="SSF54534">
    <property type="entry name" value="FKBP-like"/>
    <property type="match status" value="2"/>
</dbReference>
<keyword evidence="6" id="KW-0732">Signal</keyword>
<feature type="signal peptide" evidence="6">
    <location>
        <begin position="1"/>
        <end position="22"/>
    </location>
</feature>
<evidence type="ECO:0000256" key="1">
    <source>
        <dbReference type="ARBA" id="ARBA00000971"/>
    </source>
</evidence>
<keyword evidence="9" id="KW-1185">Reference proteome</keyword>
<comment type="caution">
    <text evidence="8">The sequence shown here is derived from an EMBL/GenBank/DDBJ whole genome shotgun (WGS) entry which is preliminary data.</text>
</comment>
<keyword evidence="3 5" id="KW-0697">Rotamase</keyword>